<keyword evidence="2" id="KW-1185">Reference proteome</keyword>
<dbReference type="EMBL" id="ML996581">
    <property type="protein sequence ID" value="KAF2754243.1"/>
    <property type="molecule type" value="Genomic_DNA"/>
</dbReference>
<protein>
    <submittedName>
        <fullName evidence="1">Uncharacterized protein</fullName>
    </submittedName>
</protein>
<dbReference type="Proteomes" id="UP000799437">
    <property type="component" value="Unassembled WGS sequence"/>
</dbReference>
<sequence>MSGPRWDGSRHLALLCACDRVEGKPRGQTSLLSCRSLEGLTVCLRAHLDGVRLGGSIQQVQCRIVRRAEVFSSNISASGPWLRQIRHLYRAELVHGRKGWRQVYQQSQTTPLQAIAGYHSSYQNH</sequence>
<organism evidence="1 2">
    <name type="scientific">Pseudovirgaria hyperparasitica</name>
    <dbReference type="NCBI Taxonomy" id="470096"/>
    <lineage>
        <taxon>Eukaryota</taxon>
        <taxon>Fungi</taxon>
        <taxon>Dikarya</taxon>
        <taxon>Ascomycota</taxon>
        <taxon>Pezizomycotina</taxon>
        <taxon>Dothideomycetes</taxon>
        <taxon>Dothideomycetes incertae sedis</taxon>
        <taxon>Acrospermales</taxon>
        <taxon>Acrospermaceae</taxon>
        <taxon>Pseudovirgaria</taxon>
    </lineage>
</organism>
<proteinExistence type="predicted"/>
<dbReference type="GeneID" id="54480402"/>
<evidence type="ECO:0000313" key="2">
    <source>
        <dbReference type="Proteomes" id="UP000799437"/>
    </source>
</evidence>
<reference evidence="1" key="1">
    <citation type="journal article" date="2020" name="Stud. Mycol.">
        <title>101 Dothideomycetes genomes: a test case for predicting lifestyles and emergence of pathogens.</title>
        <authorList>
            <person name="Haridas S."/>
            <person name="Albert R."/>
            <person name="Binder M."/>
            <person name="Bloem J."/>
            <person name="Labutti K."/>
            <person name="Salamov A."/>
            <person name="Andreopoulos B."/>
            <person name="Baker S."/>
            <person name="Barry K."/>
            <person name="Bills G."/>
            <person name="Bluhm B."/>
            <person name="Cannon C."/>
            <person name="Castanera R."/>
            <person name="Culley D."/>
            <person name="Daum C."/>
            <person name="Ezra D."/>
            <person name="Gonzalez J."/>
            <person name="Henrissat B."/>
            <person name="Kuo A."/>
            <person name="Liang C."/>
            <person name="Lipzen A."/>
            <person name="Lutzoni F."/>
            <person name="Magnuson J."/>
            <person name="Mondo S."/>
            <person name="Nolan M."/>
            <person name="Ohm R."/>
            <person name="Pangilinan J."/>
            <person name="Park H.-J."/>
            <person name="Ramirez L."/>
            <person name="Alfaro M."/>
            <person name="Sun H."/>
            <person name="Tritt A."/>
            <person name="Yoshinaga Y."/>
            <person name="Zwiers L.-H."/>
            <person name="Turgeon B."/>
            <person name="Goodwin S."/>
            <person name="Spatafora J."/>
            <person name="Crous P."/>
            <person name="Grigoriev I."/>
        </authorList>
    </citation>
    <scope>NUCLEOTIDE SEQUENCE</scope>
    <source>
        <strain evidence="1">CBS 121739</strain>
    </source>
</reference>
<dbReference type="AlphaFoldDB" id="A0A6A6VVI7"/>
<name>A0A6A6VVI7_9PEZI</name>
<dbReference type="RefSeq" id="XP_033596694.1">
    <property type="nucleotide sequence ID" value="XM_033739348.1"/>
</dbReference>
<evidence type="ECO:0000313" key="1">
    <source>
        <dbReference type="EMBL" id="KAF2754243.1"/>
    </source>
</evidence>
<gene>
    <name evidence="1" type="ORF">EJ05DRAFT_153572</name>
</gene>
<accession>A0A6A6VVI7</accession>